<evidence type="ECO:0000259" key="4">
    <source>
        <dbReference type="SMART" id="SM01308"/>
    </source>
</evidence>
<dbReference type="AlphaFoldDB" id="A0A8S4FG81"/>
<comment type="caution">
    <text evidence="5">The sequence shown here is derived from an EMBL/GenBank/DDBJ whole genome shotgun (WGS) entry which is preliminary data.</text>
</comment>
<dbReference type="Pfam" id="PF14666">
    <property type="entry name" value="RICTOR_M"/>
    <property type="match status" value="1"/>
</dbReference>
<dbReference type="PANTHER" id="PTHR13298:SF11">
    <property type="entry name" value="RAPAMYCIN-INSENSITIVE COMPANION OF MTOR"/>
    <property type="match status" value="1"/>
</dbReference>
<evidence type="ECO:0000256" key="2">
    <source>
        <dbReference type="SAM" id="MobiDB-lite"/>
    </source>
</evidence>
<reference evidence="5" key="1">
    <citation type="submission" date="2020-11" db="EMBL/GenBank/DDBJ databases">
        <authorList>
            <person name="Whiteford S."/>
        </authorList>
    </citation>
    <scope>NUCLEOTIDE SEQUENCE</scope>
</reference>
<dbReference type="InterPro" id="IPR029451">
    <property type="entry name" value="RICTOR_M"/>
</dbReference>
<dbReference type="InterPro" id="IPR028267">
    <property type="entry name" value="Pianissimo_N"/>
</dbReference>
<dbReference type="GO" id="GO:0031932">
    <property type="term" value="C:TORC2 complex"/>
    <property type="evidence" value="ECO:0007669"/>
    <property type="project" value="InterPro"/>
</dbReference>
<dbReference type="InterPro" id="IPR016024">
    <property type="entry name" value="ARM-type_fold"/>
</dbReference>
<dbReference type="GO" id="GO:0051897">
    <property type="term" value="P:positive regulation of phosphatidylinositol 3-kinase/protein kinase B signal transduction"/>
    <property type="evidence" value="ECO:0007669"/>
    <property type="project" value="TreeGrafter"/>
</dbReference>
<accession>A0A8S4FG81</accession>
<name>A0A8S4FG81_PLUXY</name>
<dbReference type="PANTHER" id="PTHR13298">
    <property type="entry name" value="CYTOSOLIC REGULATOR PIANISSIMO"/>
    <property type="match status" value="1"/>
</dbReference>
<feature type="domain" description="Rapamycin-insensitive companion of mTOR middle" evidence="3">
    <location>
        <begin position="643"/>
        <end position="866"/>
    </location>
</feature>
<dbReference type="Pfam" id="PF14664">
    <property type="entry name" value="RICTOR_N"/>
    <property type="match status" value="1"/>
</dbReference>
<gene>
    <name evidence="5" type="ORF">PLXY2_LOCUS8742</name>
</gene>
<dbReference type="SMART" id="SM01308">
    <property type="entry name" value="RICTOR_N"/>
    <property type="match status" value="1"/>
</dbReference>
<evidence type="ECO:0000313" key="5">
    <source>
        <dbReference type="EMBL" id="CAG9127002.1"/>
    </source>
</evidence>
<keyword evidence="6" id="KW-1185">Reference proteome</keyword>
<dbReference type="SMART" id="SM01307">
    <property type="entry name" value="RICTOR_M"/>
    <property type="match status" value="1"/>
</dbReference>
<dbReference type="GO" id="GO:0038203">
    <property type="term" value="P:TORC2 signaling"/>
    <property type="evidence" value="ECO:0007669"/>
    <property type="project" value="TreeGrafter"/>
</dbReference>
<dbReference type="Gene3D" id="1.25.10.10">
    <property type="entry name" value="Leucine-rich Repeat Variant"/>
    <property type="match status" value="1"/>
</dbReference>
<organism evidence="5 6">
    <name type="scientific">Plutella xylostella</name>
    <name type="common">Diamondback moth</name>
    <name type="synonym">Plutella maculipennis</name>
    <dbReference type="NCBI Taxonomy" id="51655"/>
    <lineage>
        <taxon>Eukaryota</taxon>
        <taxon>Metazoa</taxon>
        <taxon>Ecdysozoa</taxon>
        <taxon>Arthropoda</taxon>
        <taxon>Hexapoda</taxon>
        <taxon>Insecta</taxon>
        <taxon>Pterygota</taxon>
        <taxon>Neoptera</taxon>
        <taxon>Endopterygota</taxon>
        <taxon>Lepidoptera</taxon>
        <taxon>Glossata</taxon>
        <taxon>Ditrysia</taxon>
        <taxon>Yponomeutoidea</taxon>
        <taxon>Plutellidae</taxon>
        <taxon>Plutella</taxon>
    </lineage>
</organism>
<proteinExistence type="inferred from homology"/>
<dbReference type="InterPro" id="IPR028268">
    <property type="entry name" value="Pianissimo_fam"/>
</dbReference>
<dbReference type="SUPFAM" id="SSF48371">
    <property type="entry name" value="ARM repeat"/>
    <property type="match status" value="2"/>
</dbReference>
<evidence type="ECO:0000313" key="6">
    <source>
        <dbReference type="Proteomes" id="UP000653454"/>
    </source>
</evidence>
<dbReference type="SMART" id="SM01303">
    <property type="entry name" value="RasGEF_N_2"/>
    <property type="match status" value="1"/>
</dbReference>
<feature type="domain" description="Rapamycin-insensitive companion of mTOR N-terminal" evidence="4">
    <location>
        <begin position="80"/>
        <end position="495"/>
    </location>
</feature>
<evidence type="ECO:0000259" key="3">
    <source>
        <dbReference type="SMART" id="SM01307"/>
    </source>
</evidence>
<dbReference type="InterPro" id="IPR011989">
    <property type="entry name" value="ARM-like"/>
</dbReference>
<comment type="similarity">
    <text evidence="1">Belongs to the RICTOR family.</text>
</comment>
<protein>
    <submittedName>
        <fullName evidence="5">(diamondback moth) hypothetical protein</fullName>
    </submittedName>
</protein>
<sequence>MATIENWVNRKKGKHAGNLFKLDTKTKTPEQNIIEILQGLYVKKINQSEVSPAIKPVASERRLLTTSRPVQNSSRDSFRLSYLNAWVTLLCKEDRSSLGFTNEEFMTCLRISLVDESVVIRAAALRVLRYLIKTESDVAAFNNLKIPYLVMRSMDLMLSNEEERAQALRVVRRVIAVAGLESSRRHRAAYVEPGLLRCLVAIARAGSAGDGSGDRLARPAVATLAEIGVIAPALLVSCGGINAITRFLGECATPRMAEALCGALLHTLDSPHARRIARLDLRPLCAPYCDFHFRANTSDSSRIARLDLRPLCAPYCDFHFRANTSDSSRDEREMRFTCSRLALLCVLRSWPGLLHFCHPCSGGGLRAVVHALHLPRLEVRKAILELLYELLGLPQPEWTDEISVALAAVDPSDFQDSWRLSEGFVAAEGTAILPHLSATGPDITEIHLALLLQCFLEAGLLDGLAEVIVTSDTFISVRATVLLGQLLHLIHTLLPPQICNITPPLPSLIAQAAAGKPQALAAIAALKRLHTMLEARPATNSLFLDHIIQYCSGEFKEKTEDTSKSKKEKDNASMATPKALYKENSIELLNESDHESEPKRHSVGSRADVSNRNVSALVKSKSVSSRTSAAVSKVTKSSKFFSLFETESDSLIRCSLVMQNKDGNQWNWEIIRTILKEHDTPILNLNDSGHKAWAARVISYLRPSSNKYSHGELSAAGHGHTAARAACQLIRRLLSRNDADSQRLLEDLFSDVSKQIVSIDTGRAAHECLFSPQHMSNTMCQTYFLFVGQLCHSRAGLRLLHQSTLYRNLLELSTKTHHSCYVKLVISSLDYTIDSYPRDILAKTLTCNNQASRLYTTRFLNVLLRASQKSRELVRKKMKLRKSGLQDQAKCSKDEPGVDMDTWILQTLVGQIKDESKEVVKCALTILEEACSVSTYLDKLIAMKDVVGKNCRLDRDTDPYSIDFSVAGDRGYLLWLHLEVSSLGDNPDAQGAEFLNRHMDYWDKFYNYRYVRLVESMIHRALTLWGSRGAERPSAPPPPHLHAAPAARPRPATLQILKEGRCGSEQEIMELKAALWACGNTARTAQGFNNLMQLSR</sequence>
<dbReference type="EMBL" id="CAJHNJ030000033">
    <property type="protein sequence ID" value="CAG9127002.1"/>
    <property type="molecule type" value="Genomic_DNA"/>
</dbReference>
<dbReference type="GO" id="GO:0043539">
    <property type="term" value="F:protein serine/threonine kinase activator activity"/>
    <property type="evidence" value="ECO:0007669"/>
    <property type="project" value="TreeGrafter"/>
</dbReference>
<evidence type="ECO:0000256" key="1">
    <source>
        <dbReference type="ARBA" id="ARBA00008878"/>
    </source>
</evidence>
<feature type="region of interest" description="Disordered" evidence="2">
    <location>
        <begin position="1029"/>
        <end position="1048"/>
    </location>
</feature>
<dbReference type="Pfam" id="PF14663">
    <property type="entry name" value="RasGEF_N_2"/>
    <property type="match status" value="1"/>
</dbReference>
<dbReference type="Proteomes" id="UP000653454">
    <property type="component" value="Unassembled WGS sequence"/>
</dbReference>
<dbReference type="InterPro" id="IPR029453">
    <property type="entry name" value="Rictor_IV"/>
</dbReference>